<feature type="domain" description="KAP NTPase" evidence="1">
    <location>
        <begin position="16"/>
        <end position="390"/>
    </location>
</feature>
<sequence>MWSDNASTEDFLNFGVIASVIADSVKVNGDAPLSIGVSGAWGVGKSSTLELLAAELKEIDPEPIVVRFEPWRHQKQDNVRAAFAECIANAIIDNEGIDDTIKSKAKSIVKRANWMRIAGYGLGGALTLATGVPLTGIVSRGVDTFAGMTDGDITEDDVAATKQFAKNGSSQIANLFDGDDEVAQSPYENIEKICEEFGDTLKSMDRRLIVLVDDLDRCLPETTIEALEAMRLYFFVPKTVFVIAADEEMLRLAVRKHFEVAGQTLDEQHLQSYYDKLIQLPFRLPSLSEADVVVYMTMLIVGQQPKIDDERRVEVSEELCQKLGQTWKGSRITRTAIMKTVDPDEIESDFENRIAMIERLAPRLVESRQIGGNPRLIKRFMNSLAVRRSLATKLGIPNETSESVLAKVLLLQRCGEPAMVKELEIDVLNSVDGKSNLLMQLEGNPVEPTASEVEVDPGGDVKDTEVATPIKNLDVSELWKSPFAKEWVKMPPDLAGVDLRAAIHVSRGADQVFSHAVKLSPESSELLEALIAQPSMADGLNNEIQEIQSEEAATIMGALIDKMVSCNQPDLRDWMNCCIAFSDIHTSQQTLLVSSLSKIGADRWEPAHAVALLNKPYTQQLSIELAGKLPPEHPALRVFAKQA</sequence>
<dbReference type="STRING" id="1263868.RESH_04321"/>
<evidence type="ECO:0000259" key="1">
    <source>
        <dbReference type="Pfam" id="PF07693"/>
    </source>
</evidence>
<dbReference type="Proteomes" id="UP000011996">
    <property type="component" value="Unassembled WGS sequence"/>
</dbReference>
<dbReference type="AlphaFoldDB" id="M5S0V0"/>
<accession>M5S0V0</accession>
<dbReference type="PANTHER" id="PTHR22674">
    <property type="entry name" value="NTPASE, KAP FAMILY P-LOOP DOMAIN-CONTAINING 1"/>
    <property type="match status" value="1"/>
</dbReference>
<dbReference type="PATRIC" id="fig|1263868.3.peg.4685"/>
<organism evidence="2 3">
    <name type="scientific">Rhodopirellula europaea SH398</name>
    <dbReference type="NCBI Taxonomy" id="1263868"/>
    <lineage>
        <taxon>Bacteria</taxon>
        <taxon>Pseudomonadati</taxon>
        <taxon>Planctomycetota</taxon>
        <taxon>Planctomycetia</taxon>
        <taxon>Pirellulales</taxon>
        <taxon>Pirellulaceae</taxon>
        <taxon>Rhodopirellula</taxon>
    </lineage>
</organism>
<comment type="caution">
    <text evidence="2">The sequence shown here is derived from an EMBL/GenBank/DDBJ whole genome shotgun (WGS) entry which is preliminary data.</text>
</comment>
<dbReference type="SUPFAM" id="SSF52540">
    <property type="entry name" value="P-loop containing nucleoside triphosphate hydrolases"/>
    <property type="match status" value="1"/>
</dbReference>
<gene>
    <name evidence="2" type="ORF">RESH_04321</name>
</gene>
<dbReference type="EMBL" id="ANOF01000140">
    <property type="protein sequence ID" value="EMI25096.1"/>
    <property type="molecule type" value="Genomic_DNA"/>
</dbReference>
<reference evidence="2 3" key="1">
    <citation type="journal article" date="2013" name="Mar. Genomics">
        <title>Expression of sulfatases in Rhodopirellula baltica and the diversity of sulfatases in the genus Rhodopirellula.</title>
        <authorList>
            <person name="Wegner C.E."/>
            <person name="Richter-Heitmann T."/>
            <person name="Klindworth A."/>
            <person name="Klockow C."/>
            <person name="Richter M."/>
            <person name="Achstetter T."/>
            <person name="Glockner F.O."/>
            <person name="Harder J."/>
        </authorList>
    </citation>
    <scope>NUCLEOTIDE SEQUENCE [LARGE SCALE GENOMIC DNA]</scope>
    <source>
        <strain evidence="2 3">SH398</strain>
    </source>
</reference>
<dbReference type="InterPro" id="IPR027417">
    <property type="entry name" value="P-loop_NTPase"/>
</dbReference>
<evidence type="ECO:0000313" key="2">
    <source>
        <dbReference type="EMBL" id="EMI25096.1"/>
    </source>
</evidence>
<proteinExistence type="predicted"/>
<dbReference type="PANTHER" id="PTHR22674:SF6">
    <property type="entry name" value="NTPASE KAP FAMILY P-LOOP DOMAIN-CONTAINING PROTEIN 1"/>
    <property type="match status" value="1"/>
</dbReference>
<dbReference type="InterPro" id="IPR011646">
    <property type="entry name" value="KAP_P-loop"/>
</dbReference>
<name>M5S0V0_9BACT</name>
<dbReference type="Pfam" id="PF07693">
    <property type="entry name" value="KAP_NTPase"/>
    <property type="match status" value="1"/>
</dbReference>
<dbReference type="Gene3D" id="3.40.50.300">
    <property type="entry name" value="P-loop containing nucleotide triphosphate hydrolases"/>
    <property type="match status" value="1"/>
</dbReference>
<evidence type="ECO:0000313" key="3">
    <source>
        <dbReference type="Proteomes" id="UP000011996"/>
    </source>
</evidence>
<dbReference type="InterPro" id="IPR052754">
    <property type="entry name" value="NTPase_KAP_P-loop"/>
</dbReference>
<protein>
    <submittedName>
        <fullName evidence="2">KAP family P-loop domain protein</fullName>
    </submittedName>
</protein>